<dbReference type="GO" id="GO:0016874">
    <property type="term" value="F:ligase activity"/>
    <property type="evidence" value="ECO:0007669"/>
    <property type="project" value="UniProtKB-KW"/>
</dbReference>
<name>A0A368UDH3_9STRE</name>
<dbReference type="InterPro" id="IPR038765">
    <property type="entry name" value="Papain-like_cys_pep_sf"/>
</dbReference>
<sequence>MNIQELRAGDLLFMYGISDMSQAIQKATGQYSHVAIYFDSMFYHATKDKGVIKQQLREFLKTKQHRIFVYRYPRIKACQVQAEAEHLLGRPYNHSFYPDNGSYYCSQYIADILPIFETIPMQFGDDKQTISEFWQHYYDELGVAVPLNQSGTNPSQLAQSEHLQYLGELHDYHF</sequence>
<dbReference type="InterPro" id="IPR024453">
    <property type="entry name" value="Peptidase_C92"/>
</dbReference>
<protein>
    <submittedName>
        <fullName evidence="1">UDP-N-acetylmuramoylalanyl-D-glutamate--2, 6-diaminopimelate ligase</fullName>
    </submittedName>
</protein>
<dbReference type="Pfam" id="PF05708">
    <property type="entry name" value="Peptidase_C92"/>
    <property type="match status" value="1"/>
</dbReference>
<keyword evidence="1" id="KW-0436">Ligase</keyword>
<evidence type="ECO:0000313" key="2">
    <source>
        <dbReference type="Proteomes" id="UP000253215"/>
    </source>
</evidence>
<organism evidence="1 2">
    <name type="scientific">Streptococcus gallolyticus</name>
    <dbReference type="NCBI Taxonomy" id="315405"/>
    <lineage>
        <taxon>Bacteria</taxon>
        <taxon>Bacillati</taxon>
        <taxon>Bacillota</taxon>
        <taxon>Bacilli</taxon>
        <taxon>Lactobacillales</taxon>
        <taxon>Streptococcaceae</taxon>
        <taxon>Streptococcus</taxon>
    </lineage>
</organism>
<reference evidence="1 2" key="1">
    <citation type="journal article" date="2018" name="Sci. Rep.">
        <title>Network-guided genomic and metagenomic analysis of the faecal microbiota of the critically endangered kakapo.</title>
        <authorList>
            <person name="Waite D.W."/>
            <person name="Dsouza M."/>
            <person name="Sekiguchi Y."/>
            <person name="Hugenholtz P."/>
            <person name="Taylor M.W."/>
        </authorList>
    </citation>
    <scope>NUCLEOTIDE SEQUENCE [LARGE SCALE GENOMIC DNA]</scope>
    <source>
        <strain evidence="1 2">BI02</strain>
    </source>
</reference>
<dbReference type="Gene3D" id="3.90.1720.10">
    <property type="entry name" value="endopeptidase domain like (from Nostoc punctiforme)"/>
    <property type="match status" value="1"/>
</dbReference>
<comment type="caution">
    <text evidence="1">The sequence shown here is derived from an EMBL/GenBank/DDBJ whole genome shotgun (WGS) entry which is preliminary data.</text>
</comment>
<accession>A0A368UDH3</accession>
<proteinExistence type="predicted"/>
<dbReference type="AlphaFoldDB" id="A0A368UDH3"/>
<evidence type="ECO:0000313" key="1">
    <source>
        <dbReference type="EMBL" id="RCW16995.1"/>
    </source>
</evidence>
<dbReference type="SUPFAM" id="SSF54001">
    <property type="entry name" value="Cysteine proteinases"/>
    <property type="match status" value="1"/>
</dbReference>
<dbReference type="Proteomes" id="UP000253215">
    <property type="component" value="Unassembled WGS sequence"/>
</dbReference>
<dbReference type="EMBL" id="NETH01000021">
    <property type="protein sequence ID" value="RCW16995.1"/>
    <property type="molecule type" value="Genomic_DNA"/>
</dbReference>
<gene>
    <name evidence="1" type="ORF">CAC02_05625</name>
</gene>